<name>A0A0N4VX29_HAEPC</name>
<dbReference type="Gene3D" id="3.40.50.11660">
    <property type="entry name" value="Glycosyl transferase family 10, C-terminal domain"/>
    <property type="match status" value="1"/>
</dbReference>
<dbReference type="GO" id="GO:0008417">
    <property type="term" value="F:fucosyltransferase activity"/>
    <property type="evidence" value="ECO:0007669"/>
    <property type="project" value="InterPro"/>
</dbReference>
<comment type="subcellular location">
    <subcellularLocation>
        <location evidence="1 12">Golgi apparatus</location>
        <location evidence="1 12">Golgi stack membrane</location>
        <topology evidence="1 12">Single-pass type II membrane protein</topology>
    </subcellularLocation>
</comment>
<keyword evidence="5 12" id="KW-0808">Transferase</keyword>
<organism evidence="18">
    <name type="scientific">Haemonchus placei</name>
    <name type="common">Barber's pole worm</name>
    <dbReference type="NCBI Taxonomy" id="6290"/>
    <lineage>
        <taxon>Eukaryota</taxon>
        <taxon>Metazoa</taxon>
        <taxon>Ecdysozoa</taxon>
        <taxon>Nematoda</taxon>
        <taxon>Chromadorea</taxon>
        <taxon>Rhabditida</taxon>
        <taxon>Rhabditina</taxon>
        <taxon>Rhabditomorpha</taxon>
        <taxon>Strongyloidea</taxon>
        <taxon>Trichostrongylidae</taxon>
        <taxon>Haemonchus</taxon>
    </lineage>
</organism>
<dbReference type="GO" id="GO:0032580">
    <property type="term" value="C:Golgi cisterna membrane"/>
    <property type="evidence" value="ECO:0007669"/>
    <property type="project" value="UniProtKB-SubCell"/>
</dbReference>
<feature type="domain" description="Fucosyltransferase C-terminal" evidence="14">
    <location>
        <begin position="106"/>
        <end position="173"/>
    </location>
</feature>
<dbReference type="Proteomes" id="UP000268014">
    <property type="component" value="Unassembled WGS sequence"/>
</dbReference>
<dbReference type="InterPro" id="IPR031481">
    <property type="entry name" value="Glyco_tran_10_N"/>
</dbReference>
<gene>
    <name evidence="16" type="ORF">HPLM_LOCUS1847</name>
</gene>
<comment type="similarity">
    <text evidence="3 12">Belongs to the glycosyltransferase 10 family.</text>
</comment>
<feature type="domain" description="Fucosyltransferase N-terminal" evidence="15">
    <location>
        <begin position="45"/>
        <end position="95"/>
    </location>
</feature>
<evidence type="ECO:0000256" key="9">
    <source>
        <dbReference type="ARBA" id="ARBA00023034"/>
    </source>
</evidence>
<evidence type="ECO:0000256" key="5">
    <source>
        <dbReference type="ARBA" id="ARBA00022679"/>
    </source>
</evidence>
<dbReference type="SUPFAM" id="SSF53756">
    <property type="entry name" value="UDP-Glycosyltransferase/glycogen phosphorylase"/>
    <property type="match status" value="1"/>
</dbReference>
<keyword evidence="4 12" id="KW-0328">Glycosyltransferase</keyword>
<reference evidence="16 17" key="2">
    <citation type="submission" date="2018-11" db="EMBL/GenBank/DDBJ databases">
        <authorList>
            <consortium name="Pathogen Informatics"/>
        </authorList>
    </citation>
    <scope>NUCLEOTIDE SEQUENCE [LARGE SCALE GENOMIC DNA]</scope>
    <source>
        <strain evidence="16 17">MHpl1</strain>
    </source>
</reference>
<keyword evidence="7" id="KW-0735">Signal-anchor</keyword>
<evidence type="ECO:0000256" key="8">
    <source>
        <dbReference type="ARBA" id="ARBA00022989"/>
    </source>
</evidence>
<keyword evidence="6 12" id="KW-0812">Transmembrane</keyword>
<dbReference type="OrthoDB" id="427096at2759"/>
<keyword evidence="11" id="KW-0325">Glycoprotein</keyword>
<evidence type="ECO:0000256" key="2">
    <source>
        <dbReference type="ARBA" id="ARBA00004922"/>
    </source>
</evidence>
<keyword evidence="10" id="KW-0472">Membrane</keyword>
<dbReference type="InterPro" id="IPR001503">
    <property type="entry name" value="Glyco_trans_10"/>
</dbReference>
<evidence type="ECO:0000256" key="3">
    <source>
        <dbReference type="ARBA" id="ARBA00008919"/>
    </source>
</evidence>
<evidence type="ECO:0000256" key="1">
    <source>
        <dbReference type="ARBA" id="ARBA00004447"/>
    </source>
</evidence>
<dbReference type="UniPathway" id="UPA00378"/>
<dbReference type="Pfam" id="PF00852">
    <property type="entry name" value="Glyco_transf_10"/>
    <property type="match status" value="1"/>
</dbReference>
<evidence type="ECO:0000256" key="12">
    <source>
        <dbReference type="RuleBase" id="RU003832"/>
    </source>
</evidence>
<feature type="chain" id="PRO_5043123301" description="Fucosyltransferase" evidence="13">
    <location>
        <begin position="18"/>
        <end position="174"/>
    </location>
</feature>
<dbReference type="AlphaFoldDB" id="A0A0N4VX29"/>
<evidence type="ECO:0000313" key="16">
    <source>
        <dbReference type="EMBL" id="VDO11645.1"/>
    </source>
</evidence>
<evidence type="ECO:0000256" key="7">
    <source>
        <dbReference type="ARBA" id="ARBA00022968"/>
    </source>
</evidence>
<evidence type="ECO:0000256" key="4">
    <source>
        <dbReference type="ARBA" id="ARBA00022676"/>
    </source>
</evidence>
<dbReference type="Pfam" id="PF17039">
    <property type="entry name" value="Glyco_tran_10_N"/>
    <property type="match status" value="1"/>
</dbReference>
<dbReference type="PANTHER" id="PTHR48438:SF1">
    <property type="entry name" value="ALPHA-(1,3)-FUCOSYLTRANSFERASE C-RELATED"/>
    <property type="match status" value="1"/>
</dbReference>
<feature type="signal peptide" evidence="13">
    <location>
        <begin position="1"/>
        <end position="17"/>
    </location>
</feature>
<evidence type="ECO:0000256" key="6">
    <source>
        <dbReference type="ARBA" id="ARBA00022692"/>
    </source>
</evidence>
<dbReference type="InterPro" id="IPR055270">
    <property type="entry name" value="Glyco_tran_10_C"/>
</dbReference>
<dbReference type="STRING" id="6290.A0A0N4VX29"/>
<evidence type="ECO:0000256" key="10">
    <source>
        <dbReference type="ARBA" id="ARBA00023136"/>
    </source>
</evidence>
<proteinExistence type="inferred from homology"/>
<keyword evidence="17" id="KW-1185">Reference proteome</keyword>
<protein>
    <recommendedName>
        <fullName evidence="12">Fucosyltransferase</fullName>
        <ecNumber evidence="12">2.4.1.-</ecNumber>
    </recommendedName>
</protein>
<evidence type="ECO:0000256" key="11">
    <source>
        <dbReference type="ARBA" id="ARBA00023180"/>
    </source>
</evidence>
<dbReference type="InterPro" id="IPR038577">
    <property type="entry name" value="GT10-like_C_sf"/>
</dbReference>
<sequence>MSYLLSTFLLPIWRARAICLPHSCLHPVLARSQGGTNAIVTYTDYRRRRSDQYFVFYSQEAPTSIGGITEDSARNALFNMTIGYRQDSPLASPYGYTVKLANESRRTFSKYFPVDIYGQCSGVPCQHNGFCEKMLDEDYHFYLSFENSICKDYITEKLWKHGYMHDVVPIVLKV</sequence>
<reference evidence="18" key="1">
    <citation type="submission" date="2017-02" db="UniProtKB">
        <authorList>
            <consortium name="WormBaseParasite"/>
        </authorList>
    </citation>
    <scope>IDENTIFICATION</scope>
</reference>
<evidence type="ECO:0000313" key="18">
    <source>
        <dbReference type="WBParaSite" id="HPLM_0000184901-mRNA-1"/>
    </source>
</evidence>
<dbReference type="EC" id="2.4.1.-" evidence="12"/>
<dbReference type="PANTHER" id="PTHR48438">
    <property type="entry name" value="ALPHA-(1,3)-FUCOSYLTRANSFERASE C-RELATED"/>
    <property type="match status" value="1"/>
</dbReference>
<accession>A0A0N4VX29</accession>
<dbReference type="EMBL" id="UZAF01002874">
    <property type="protein sequence ID" value="VDO11645.1"/>
    <property type="molecule type" value="Genomic_DNA"/>
</dbReference>
<evidence type="ECO:0000259" key="15">
    <source>
        <dbReference type="Pfam" id="PF17039"/>
    </source>
</evidence>
<comment type="pathway">
    <text evidence="2">Protein modification; protein glycosylation.</text>
</comment>
<keyword evidence="9 12" id="KW-0333">Golgi apparatus</keyword>
<evidence type="ECO:0000313" key="17">
    <source>
        <dbReference type="Proteomes" id="UP000268014"/>
    </source>
</evidence>
<keyword evidence="8" id="KW-1133">Transmembrane helix</keyword>
<evidence type="ECO:0000259" key="14">
    <source>
        <dbReference type="Pfam" id="PF00852"/>
    </source>
</evidence>
<keyword evidence="13" id="KW-0732">Signal</keyword>
<evidence type="ECO:0000256" key="13">
    <source>
        <dbReference type="SAM" id="SignalP"/>
    </source>
</evidence>
<dbReference type="WBParaSite" id="HPLM_0000184901-mRNA-1">
    <property type="protein sequence ID" value="HPLM_0000184901-mRNA-1"/>
    <property type="gene ID" value="HPLM_0000184901"/>
</dbReference>